<gene>
    <name evidence="6" type="ORF">GCM10009682_28630</name>
</gene>
<evidence type="ECO:0000256" key="2">
    <source>
        <dbReference type="ARBA" id="ARBA00022448"/>
    </source>
</evidence>
<evidence type="ECO:0000256" key="1">
    <source>
        <dbReference type="ARBA" id="ARBA00005417"/>
    </source>
</evidence>
<dbReference type="RefSeq" id="WP_344130883.1">
    <property type="nucleotide sequence ID" value="NZ_BAAALT010000076.1"/>
</dbReference>
<comment type="caution">
    <text evidence="6">The sequence shown here is derived from an EMBL/GenBank/DDBJ whole genome shotgun (WGS) entry which is preliminary data.</text>
</comment>
<dbReference type="EMBL" id="BAAALT010000076">
    <property type="protein sequence ID" value="GAA1805092.1"/>
    <property type="molecule type" value="Genomic_DNA"/>
</dbReference>
<organism evidence="6 7">
    <name type="scientific">Luedemannella flava</name>
    <dbReference type="NCBI Taxonomy" id="349316"/>
    <lineage>
        <taxon>Bacteria</taxon>
        <taxon>Bacillati</taxon>
        <taxon>Actinomycetota</taxon>
        <taxon>Actinomycetes</taxon>
        <taxon>Micromonosporales</taxon>
        <taxon>Micromonosporaceae</taxon>
        <taxon>Luedemannella</taxon>
    </lineage>
</organism>
<keyword evidence="7" id="KW-1185">Reference proteome</keyword>
<evidence type="ECO:0000259" key="5">
    <source>
        <dbReference type="PROSITE" id="PS50893"/>
    </source>
</evidence>
<comment type="similarity">
    <text evidence="1">Belongs to the ABC transporter superfamily.</text>
</comment>
<dbReference type="SMART" id="SM00382">
    <property type="entry name" value="AAA"/>
    <property type="match status" value="1"/>
</dbReference>
<name>A0ABP4Y7A2_9ACTN</name>
<evidence type="ECO:0000256" key="3">
    <source>
        <dbReference type="ARBA" id="ARBA00022741"/>
    </source>
</evidence>
<dbReference type="PROSITE" id="PS00211">
    <property type="entry name" value="ABC_TRANSPORTER_1"/>
    <property type="match status" value="1"/>
</dbReference>
<sequence>MQTSPTPVVAVRELVKHYGAVRAVDGVDFTVTAGEIYALLGLNGAGKTTTIRMLLSMISPTSGSVSLFGEPVTPTARHLWSKVGYLVETPAAYPELTVRQNIAVMARLKRMPAHTVDTTVERLGLTPYADRRSRELSLGNQQRLGLAKALLGQPALLILDEPANGLDPAGVTEIRQLLKDLAAAGAAILLSSHILAEVAKLATRIGIIHHGKMITEIAASDLALHARRRLEIGSRDQRAAARILAEAGYPPQPAGQLLALTADDAVTSPDRIATVLVAAGCPPTHLAIREDDLETVFLRLTRQETHP</sequence>
<reference evidence="7" key="1">
    <citation type="journal article" date="2019" name="Int. J. Syst. Evol. Microbiol.">
        <title>The Global Catalogue of Microorganisms (GCM) 10K type strain sequencing project: providing services to taxonomists for standard genome sequencing and annotation.</title>
        <authorList>
            <consortium name="The Broad Institute Genomics Platform"/>
            <consortium name="The Broad Institute Genome Sequencing Center for Infectious Disease"/>
            <person name="Wu L."/>
            <person name="Ma J."/>
        </authorList>
    </citation>
    <scope>NUCLEOTIDE SEQUENCE [LARGE SCALE GENOMIC DNA]</scope>
    <source>
        <strain evidence="7">JCM 13250</strain>
    </source>
</reference>
<dbReference type="InterPro" id="IPR017871">
    <property type="entry name" value="ABC_transporter-like_CS"/>
</dbReference>
<dbReference type="Proteomes" id="UP001500218">
    <property type="component" value="Unassembled WGS sequence"/>
</dbReference>
<evidence type="ECO:0000256" key="4">
    <source>
        <dbReference type="ARBA" id="ARBA00022840"/>
    </source>
</evidence>
<keyword evidence="2" id="KW-0813">Transport</keyword>
<dbReference type="InterPro" id="IPR027417">
    <property type="entry name" value="P-loop_NTPase"/>
</dbReference>
<dbReference type="Gene3D" id="3.40.50.300">
    <property type="entry name" value="P-loop containing nucleotide triphosphate hydrolases"/>
    <property type="match status" value="1"/>
</dbReference>
<dbReference type="SUPFAM" id="SSF52540">
    <property type="entry name" value="P-loop containing nucleoside triphosphate hydrolases"/>
    <property type="match status" value="1"/>
</dbReference>
<keyword evidence="4 6" id="KW-0067">ATP-binding</keyword>
<dbReference type="PROSITE" id="PS50893">
    <property type="entry name" value="ABC_TRANSPORTER_2"/>
    <property type="match status" value="1"/>
</dbReference>
<accession>A0ABP4Y7A2</accession>
<dbReference type="InterPro" id="IPR003439">
    <property type="entry name" value="ABC_transporter-like_ATP-bd"/>
</dbReference>
<dbReference type="PANTHER" id="PTHR43335:SF4">
    <property type="entry name" value="ABC TRANSPORTER, ATP-BINDING PROTEIN"/>
    <property type="match status" value="1"/>
</dbReference>
<evidence type="ECO:0000313" key="6">
    <source>
        <dbReference type="EMBL" id="GAA1805092.1"/>
    </source>
</evidence>
<proteinExistence type="inferred from homology"/>
<dbReference type="InterPro" id="IPR003593">
    <property type="entry name" value="AAA+_ATPase"/>
</dbReference>
<dbReference type="GO" id="GO:0005524">
    <property type="term" value="F:ATP binding"/>
    <property type="evidence" value="ECO:0007669"/>
    <property type="project" value="UniProtKB-KW"/>
</dbReference>
<feature type="domain" description="ABC transporter" evidence="5">
    <location>
        <begin position="9"/>
        <end position="235"/>
    </location>
</feature>
<dbReference type="PANTHER" id="PTHR43335">
    <property type="entry name" value="ABC TRANSPORTER, ATP-BINDING PROTEIN"/>
    <property type="match status" value="1"/>
</dbReference>
<protein>
    <submittedName>
        <fullName evidence="6">ABC transporter ATP-binding protein</fullName>
    </submittedName>
</protein>
<keyword evidence="3" id="KW-0547">Nucleotide-binding</keyword>
<dbReference type="Pfam" id="PF00005">
    <property type="entry name" value="ABC_tran"/>
    <property type="match status" value="1"/>
</dbReference>
<evidence type="ECO:0000313" key="7">
    <source>
        <dbReference type="Proteomes" id="UP001500218"/>
    </source>
</evidence>